<protein>
    <submittedName>
        <fullName evidence="1">Uncharacterized protein</fullName>
    </submittedName>
</protein>
<accession>A0A7D9J1U0</accession>
<evidence type="ECO:0000313" key="2">
    <source>
        <dbReference type="Proteomes" id="UP001152795"/>
    </source>
</evidence>
<reference evidence="1" key="1">
    <citation type="submission" date="2020-04" db="EMBL/GenBank/DDBJ databases">
        <authorList>
            <person name="Alioto T."/>
            <person name="Alioto T."/>
            <person name="Gomez Garrido J."/>
        </authorList>
    </citation>
    <scope>NUCLEOTIDE SEQUENCE</scope>
    <source>
        <strain evidence="1">A484AB</strain>
    </source>
</reference>
<sequence length="117" mass="13749">MCNERRCCVNEAALNQVKFYFPNLFSITCFSHVIDNSGKKFQFRILDTFIRHWNSMFSQSPAVRLAWKTKTGKAMRTASTTRWWSKWEVVNQVHDYFGDVEPFIRGIEDLAPALRAH</sequence>
<proteinExistence type="predicted"/>
<keyword evidence="2" id="KW-1185">Reference proteome</keyword>
<dbReference type="OrthoDB" id="5980003at2759"/>
<gene>
    <name evidence="1" type="ORF">PACLA_8A027015</name>
</gene>
<comment type="caution">
    <text evidence="1">The sequence shown here is derived from an EMBL/GenBank/DDBJ whole genome shotgun (WGS) entry which is preliminary data.</text>
</comment>
<evidence type="ECO:0000313" key="1">
    <source>
        <dbReference type="EMBL" id="CAB4018870.1"/>
    </source>
</evidence>
<name>A0A7D9J1U0_PARCT</name>
<dbReference type="AlphaFoldDB" id="A0A7D9J1U0"/>
<dbReference type="Proteomes" id="UP001152795">
    <property type="component" value="Unassembled WGS sequence"/>
</dbReference>
<dbReference type="EMBL" id="CACRXK020010203">
    <property type="protein sequence ID" value="CAB4018870.1"/>
    <property type="molecule type" value="Genomic_DNA"/>
</dbReference>
<organism evidence="1 2">
    <name type="scientific">Paramuricea clavata</name>
    <name type="common">Red gorgonian</name>
    <name type="synonym">Violescent sea-whip</name>
    <dbReference type="NCBI Taxonomy" id="317549"/>
    <lineage>
        <taxon>Eukaryota</taxon>
        <taxon>Metazoa</taxon>
        <taxon>Cnidaria</taxon>
        <taxon>Anthozoa</taxon>
        <taxon>Octocorallia</taxon>
        <taxon>Malacalcyonacea</taxon>
        <taxon>Plexauridae</taxon>
        <taxon>Paramuricea</taxon>
    </lineage>
</organism>